<evidence type="ECO:0000313" key="2">
    <source>
        <dbReference type="EMBL" id="AMD91879.1"/>
    </source>
</evidence>
<gene>
    <name evidence="2" type="ORF">AXF15_01245</name>
</gene>
<reference evidence="3" key="1">
    <citation type="submission" date="2016-02" db="EMBL/GenBank/DDBJ databases">
        <authorList>
            <person name="Holder M.E."/>
            <person name="Ajami N.J."/>
            <person name="Petrosino J.F."/>
        </authorList>
    </citation>
    <scope>NUCLEOTIDE SEQUENCE [LARGE SCALE GENOMIC DNA]</scope>
    <source>
        <strain evidence="3">DSM 12838</strain>
    </source>
</reference>
<accession>A0A120KMR0</accession>
<keyword evidence="3" id="KW-1185">Reference proteome</keyword>
<keyword evidence="1" id="KW-0812">Transmembrane</keyword>
<dbReference type="Proteomes" id="UP000063964">
    <property type="component" value="Chromosome"/>
</dbReference>
<dbReference type="EMBL" id="CP014230">
    <property type="protein sequence ID" value="AMD91879.1"/>
    <property type="molecule type" value="Genomic_DNA"/>
</dbReference>
<protein>
    <submittedName>
        <fullName evidence="2">Uncharacterized protein</fullName>
    </submittedName>
</protein>
<sequence length="224" mass="25491">MFLALLRKEYFKIAWWWYALLCCNALLMGYVFMETRRLFILDHAEIVWYRVFYLDQIHYAPMRFIPLFNGLLLGFAQFLPEMNAERMRLSLHLPLSLYLVMLGHLCVGLLAVLLTICLDFGLLGLITARYFPWEAVCNAAQTFLPWAGAGVAAYLGSALVLLEPSFRLRVCNLALSAGACGFFLRQAAPGGYVPALFFLGLMLALMLPAVLLPAYRFRFRRVDA</sequence>
<proteinExistence type="predicted"/>
<organism evidence="2 3">
    <name type="scientific">Desulfomicrobium orale DSM 12838</name>
    <dbReference type="NCBI Taxonomy" id="888061"/>
    <lineage>
        <taxon>Bacteria</taxon>
        <taxon>Pseudomonadati</taxon>
        <taxon>Thermodesulfobacteriota</taxon>
        <taxon>Desulfovibrionia</taxon>
        <taxon>Desulfovibrionales</taxon>
        <taxon>Desulfomicrobiaceae</taxon>
        <taxon>Desulfomicrobium</taxon>
    </lineage>
</organism>
<dbReference type="KEGG" id="doa:AXF15_01245"/>
<evidence type="ECO:0000313" key="3">
    <source>
        <dbReference type="Proteomes" id="UP000063964"/>
    </source>
</evidence>
<dbReference type="STRING" id="888061.AXF15_01245"/>
<name>A0A120KMR0_9BACT</name>
<dbReference type="RefSeq" id="WP_066602242.1">
    <property type="nucleotide sequence ID" value="NZ_CP014230.1"/>
</dbReference>
<feature type="transmembrane region" description="Helical" evidence="1">
    <location>
        <begin position="169"/>
        <end position="188"/>
    </location>
</feature>
<keyword evidence="1" id="KW-0472">Membrane</keyword>
<feature type="transmembrane region" description="Helical" evidence="1">
    <location>
        <begin position="15"/>
        <end position="33"/>
    </location>
</feature>
<dbReference type="AlphaFoldDB" id="A0A120KMR0"/>
<feature type="transmembrane region" description="Helical" evidence="1">
    <location>
        <begin position="194"/>
        <end position="215"/>
    </location>
</feature>
<keyword evidence="1" id="KW-1133">Transmembrane helix</keyword>
<feature type="transmembrane region" description="Helical" evidence="1">
    <location>
        <begin position="143"/>
        <end position="162"/>
    </location>
</feature>
<feature type="transmembrane region" description="Helical" evidence="1">
    <location>
        <begin position="95"/>
        <end position="123"/>
    </location>
</feature>
<evidence type="ECO:0000256" key="1">
    <source>
        <dbReference type="SAM" id="Phobius"/>
    </source>
</evidence>